<proteinExistence type="predicted"/>
<dbReference type="GeneID" id="42540006"/>
<protein>
    <submittedName>
        <fullName evidence="2">Uncharacterized protein</fullName>
    </submittedName>
</protein>
<keyword evidence="1" id="KW-0472">Membrane</keyword>
<comment type="caution">
    <text evidence="2">The sequence shown here is derived from an EMBL/GenBank/DDBJ whole genome shotgun (WGS) entry which is preliminary data.</text>
</comment>
<dbReference type="RefSeq" id="WP_007172316.1">
    <property type="nucleotide sequence ID" value="NZ_GG770563.1"/>
</dbReference>
<gene>
    <name evidence="2" type="ORF">HMPREF0591_1290</name>
</gene>
<dbReference type="AlphaFoldDB" id="D5P546"/>
<dbReference type="eggNOG" id="ENOG5030QX8">
    <property type="taxonomic scope" value="Bacteria"/>
</dbReference>
<accession>D5P546</accession>
<keyword evidence="1" id="KW-1133">Transmembrane helix</keyword>
<evidence type="ECO:0000313" key="3">
    <source>
        <dbReference type="Proteomes" id="UP000003653"/>
    </source>
</evidence>
<name>D5P546_9MYCO</name>
<feature type="transmembrane region" description="Helical" evidence="1">
    <location>
        <begin position="7"/>
        <end position="28"/>
    </location>
</feature>
<sequence length="49" mass="5165">MNDSRKFPWLGGLAAAITVAVLLIAVAIHGTLQVIDDVANQVTDASYQP</sequence>
<dbReference type="EMBL" id="ADNV01000096">
    <property type="protein sequence ID" value="EFG78787.1"/>
    <property type="molecule type" value="Genomic_DNA"/>
</dbReference>
<keyword evidence="3" id="KW-1185">Reference proteome</keyword>
<reference evidence="2 3" key="1">
    <citation type="submission" date="2010-04" db="EMBL/GenBank/DDBJ databases">
        <authorList>
            <person name="Muzny D."/>
            <person name="Qin X."/>
            <person name="Deng J."/>
            <person name="Jiang H."/>
            <person name="Liu Y."/>
            <person name="Qu J."/>
            <person name="Song X.-Z."/>
            <person name="Zhang L."/>
            <person name="Thornton R."/>
            <person name="Coyle M."/>
            <person name="Francisco L."/>
            <person name="Jackson L."/>
            <person name="Javaid M."/>
            <person name="Korchina V."/>
            <person name="Kovar C."/>
            <person name="Mata R."/>
            <person name="Mathew T."/>
            <person name="Ngo R."/>
            <person name="Nguyen L."/>
            <person name="Nguyen N."/>
            <person name="Okwuonu G."/>
            <person name="Ongeri F."/>
            <person name="Pham C."/>
            <person name="Simmons D."/>
            <person name="Wilczek-Boney K."/>
            <person name="Hale W."/>
            <person name="Jakkamsetti A."/>
            <person name="Pham P."/>
            <person name="Ruth R."/>
            <person name="San Lucas F."/>
            <person name="Warren J."/>
            <person name="Zhang J."/>
            <person name="Zhao Z."/>
            <person name="Zhou C."/>
            <person name="Zhu D."/>
            <person name="Lee S."/>
            <person name="Bess C."/>
            <person name="Blankenburg K."/>
            <person name="Forbes L."/>
            <person name="Fu Q."/>
            <person name="Gubbala S."/>
            <person name="Hirani K."/>
            <person name="Jayaseelan J.C."/>
            <person name="Lara F."/>
            <person name="Munidasa M."/>
            <person name="Palculict T."/>
            <person name="Patil S."/>
            <person name="Pu L.-L."/>
            <person name="Saada N."/>
            <person name="Tang L."/>
            <person name="Weissenberger G."/>
            <person name="Zhu Y."/>
            <person name="Hemphill L."/>
            <person name="Shang Y."/>
            <person name="Youmans B."/>
            <person name="Ayvaz T."/>
            <person name="Ross M."/>
            <person name="Santibanez J."/>
            <person name="Aqrawi P."/>
            <person name="Gross S."/>
            <person name="Joshi V."/>
            <person name="Fowler G."/>
            <person name="Nazareth L."/>
            <person name="Reid J."/>
            <person name="Worley K."/>
            <person name="Petrosino J."/>
            <person name="Highlander S."/>
            <person name="Gibbs R."/>
        </authorList>
    </citation>
    <scope>NUCLEOTIDE SEQUENCE [LARGE SCALE GENOMIC DNA]</scope>
    <source>
        <strain evidence="2 3">ATCC BAA-614</strain>
    </source>
</reference>
<evidence type="ECO:0000256" key="1">
    <source>
        <dbReference type="SAM" id="Phobius"/>
    </source>
</evidence>
<dbReference type="HOGENOM" id="CLU_3137850_0_0_11"/>
<organism evidence="2 3">
    <name type="scientific">Mycobacterium parascrofulaceum ATCC BAA-614</name>
    <dbReference type="NCBI Taxonomy" id="525368"/>
    <lineage>
        <taxon>Bacteria</taxon>
        <taxon>Bacillati</taxon>
        <taxon>Actinomycetota</taxon>
        <taxon>Actinomycetes</taxon>
        <taxon>Mycobacteriales</taxon>
        <taxon>Mycobacteriaceae</taxon>
        <taxon>Mycobacterium</taxon>
        <taxon>Mycobacterium simiae complex</taxon>
    </lineage>
</organism>
<keyword evidence="1" id="KW-0812">Transmembrane</keyword>
<dbReference type="Proteomes" id="UP000003653">
    <property type="component" value="Unassembled WGS sequence"/>
</dbReference>
<evidence type="ECO:0000313" key="2">
    <source>
        <dbReference type="EMBL" id="EFG78787.1"/>
    </source>
</evidence>